<sequence>MQYQVNAMGKPCPIPVVETKKVLAKMTAGDSVTVSVDNPIAVQNLLKMAGQKQLAAESRTLASDHYEVVLALTEESLAAAQAAEPAPACIPDARAKGTVVVLASDEMGSGDPVLGKALMKAFVYALTEQDTLPDTILLYNGGAKLSVEGAATLADLKLLESQGVEIMTCGTCLNHYGLTEQLAVGSVTNMYAIAEKLMGAARVIRP</sequence>
<dbReference type="SUPFAM" id="SSF75169">
    <property type="entry name" value="DsrEFH-like"/>
    <property type="match status" value="1"/>
</dbReference>
<dbReference type="InterPro" id="IPR019870">
    <property type="entry name" value="Se_metab_YedF"/>
</dbReference>
<evidence type="ECO:0000313" key="3">
    <source>
        <dbReference type="Proteomes" id="UP000295184"/>
    </source>
</evidence>
<dbReference type="GeneID" id="97381829"/>
<dbReference type="OrthoDB" id="9801500at2"/>
<dbReference type="InterPro" id="IPR027396">
    <property type="entry name" value="DsrEFH-like"/>
</dbReference>
<dbReference type="AlphaFoldDB" id="A0A4R1QJH8"/>
<dbReference type="STRING" id="1650663.GCA_001486665_03140"/>
<accession>A0A4R1QJH8</accession>
<dbReference type="InterPro" id="IPR001455">
    <property type="entry name" value="TusA-like"/>
</dbReference>
<protein>
    <submittedName>
        <fullName evidence="2">Selenium metabolism protein YedF</fullName>
    </submittedName>
</protein>
<proteinExistence type="predicted"/>
<feature type="domain" description="UPF0033" evidence="1">
    <location>
        <begin position="5"/>
        <end position="29"/>
    </location>
</feature>
<dbReference type="SUPFAM" id="SSF64307">
    <property type="entry name" value="SirA-like"/>
    <property type="match status" value="1"/>
</dbReference>
<dbReference type="Pfam" id="PF01206">
    <property type="entry name" value="TusA"/>
    <property type="match status" value="1"/>
</dbReference>
<reference evidence="2 3" key="1">
    <citation type="submission" date="2019-03" db="EMBL/GenBank/DDBJ databases">
        <title>Genomic Encyclopedia of Type Strains, Phase IV (KMG-IV): sequencing the most valuable type-strain genomes for metagenomic binning, comparative biology and taxonomic classification.</title>
        <authorList>
            <person name="Goeker M."/>
        </authorList>
    </citation>
    <scope>NUCLEOTIDE SEQUENCE [LARGE SCALE GENOMIC DNA]</scope>
    <source>
        <strain evidence="2 3">DSM 100451</strain>
    </source>
</reference>
<dbReference type="EMBL" id="SLUM01000038">
    <property type="protein sequence ID" value="TCL52993.1"/>
    <property type="molecule type" value="Genomic_DNA"/>
</dbReference>
<dbReference type="Gene3D" id="3.30.110.40">
    <property type="entry name" value="TusA-like domain"/>
    <property type="match status" value="1"/>
</dbReference>
<evidence type="ECO:0000313" key="2">
    <source>
        <dbReference type="EMBL" id="TCL52993.1"/>
    </source>
</evidence>
<dbReference type="InterPro" id="IPR036868">
    <property type="entry name" value="TusA-like_sf"/>
</dbReference>
<evidence type="ECO:0000259" key="1">
    <source>
        <dbReference type="PROSITE" id="PS01148"/>
    </source>
</evidence>
<name>A0A4R1QJH8_9FIRM</name>
<dbReference type="Proteomes" id="UP000295184">
    <property type="component" value="Unassembled WGS sequence"/>
</dbReference>
<dbReference type="NCBIfam" id="TIGR03527">
    <property type="entry name" value="selenium_YedF"/>
    <property type="match status" value="1"/>
</dbReference>
<dbReference type="PROSITE" id="PS01148">
    <property type="entry name" value="UPF0033"/>
    <property type="match status" value="1"/>
</dbReference>
<dbReference type="RefSeq" id="WP_058966552.1">
    <property type="nucleotide sequence ID" value="NZ_CABKVM010000019.1"/>
</dbReference>
<comment type="caution">
    <text evidence="2">The sequence shown here is derived from an EMBL/GenBank/DDBJ whole genome shotgun (WGS) entry which is preliminary data.</text>
</comment>
<organism evidence="2 3">
    <name type="scientific">Allofournierella massiliensis</name>
    <dbReference type="NCBI Taxonomy" id="1650663"/>
    <lineage>
        <taxon>Bacteria</taxon>
        <taxon>Bacillati</taxon>
        <taxon>Bacillota</taxon>
        <taxon>Clostridia</taxon>
        <taxon>Eubacteriales</taxon>
        <taxon>Oscillospiraceae</taxon>
        <taxon>Allofournierella</taxon>
    </lineage>
</organism>
<gene>
    <name evidence="2" type="ORF">EDD77_13834</name>
</gene>